<keyword evidence="2" id="KW-1185">Reference proteome</keyword>
<dbReference type="EMBL" id="WBMR01000046">
    <property type="protein sequence ID" value="KAB2380252.1"/>
    <property type="molecule type" value="Genomic_DNA"/>
</dbReference>
<dbReference type="AlphaFoldDB" id="A0A6L3VY21"/>
<evidence type="ECO:0000313" key="2">
    <source>
        <dbReference type="Proteomes" id="UP000483004"/>
    </source>
</evidence>
<organism evidence="1 2">
    <name type="scientific">Actinomadura montaniterrae</name>
    <dbReference type="NCBI Taxonomy" id="1803903"/>
    <lineage>
        <taxon>Bacteria</taxon>
        <taxon>Bacillati</taxon>
        <taxon>Actinomycetota</taxon>
        <taxon>Actinomycetes</taxon>
        <taxon>Streptosporangiales</taxon>
        <taxon>Thermomonosporaceae</taxon>
        <taxon>Actinomadura</taxon>
    </lineage>
</organism>
<gene>
    <name evidence="1" type="ORF">F9B16_18100</name>
</gene>
<evidence type="ECO:0000313" key="1">
    <source>
        <dbReference type="EMBL" id="KAB2380252.1"/>
    </source>
</evidence>
<name>A0A6L3VY21_9ACTN</name>
<comment type="caution">
    <text evidence="1">The sequence shown here is derived from an EMBL/GenBank/DDBJ whole genome shotgun (WGS) entry which is preliminary data.</text>
</comment>
<sequence length="84" mass="9033">MTESPFRPLNELPAADQAVSIPPGLKRALAEASLPNPAGRGFDNRLLMRLSNAEGGHGNGLTFDNKVFIREADFSVERSALRGV</sequence>
<accession>A0A6L3VY21</accession>
<proteinExistence type="predicted"/>
<dbReference type="RefSeq" id="WP_151541262.1">
    <property type="nucleotide sequence ID" value="NZ_WBMR01000046.1"/>
</dbReference>
<dbReference type="Proteomes" id="UP000483004">
    <property type="component" value="Unassembled WGS sequence"/>
</dbReference>
<reference evidence="1 2" key="1">
    <citation type="submission" date="2019-09" db="EMBL/GenBank/DDBJ databases">
        <title>Actinomadura physcomitrii sp. nov., a novel actinomycete isolated from moss [Physcomitrium sphaericum (Ludw) Fuernr].</title>
        <authorList>
            <person name="Liu C."/>
            <person name="Zhuang X."/>
        </authorList>
    </citation>
    <scope>NUCLEOTIDE SEQUENCE [LARGE SCALE GENOMIC DNA]</scope>
    <source>
        <strain evidence="1 2">CYP1-1B</strain>
    </source>
</reference>
<protein>
    <submittedName>
        <fullName evidence="1">Uncharacterized protein</fullName>
    </submittedName>
</protein>